<feature type="chain" id="PRO_5031394930" evidence="2">
    <location>
        <begin position="27"/>
        <end position="403"/>
    </location>
</feature>
<proteinExistence type="predicted"/>
<keyword evidence="1" id="KW-0472">Membrane</keyword>
<feature type="transmembrane region" description="Helical" evidence="1">
    <location>
        <begin position="376"/>
        <end position="393"/>
    </location>
</feature>
<accession>A0A7W5E5I7</accession>
<sequence>MFKFFRPLSLLIAIPLLSLAPSIAEGQEDSRAILRRLVTTWQDYEGIVVDGTIEEFQGGSSKGEKRFRAIYGTAESATELRPICIGYLVPNPGEPHLDEKELFDYCMVVKNGLLGQFRRGYISETKPANYRCSNMYVTNITDLPRGLSAINRLMVGGPDGFTVDETGAFGQVDLVMENLKLDVLGDDEFLGHKCKRVRVTYRNAKAPTAGTIRFEQLVSLEPSARILDTTSVTGSNELIVNQIKERLDDTEVESLQVFGGRLIATRASIYGPNASAPPSRSLYFRINVDTVESLPNDYHGLWSFDGPSGTLYGGPAESAVRHLGVRADRSTVDEYAAETALNEVSFIDFTPEQHEKIRRFLKIDNVPKVAGTSRRILFLGVNIVAVLLCWVFWRRRNRASGER</sequence>
<keyword evidence="2" id="KW-0732">Signal</keyword>
<keyword evidence="1" id="KW-0812">Transmembrane</keyword>
<feature type="signal peptide" evidence="2">
    <location>
        <begin position="1"/>
        <end position="26"/>
    </location>
</feature>
<dbReference type="Proteomes" id="UP000536179">
    <property type="component" value="Unassembled WGS sequence"/>
</dbReference>
<dbReference type="EMBL" id="JACHXU010000044">
    <property type="protein sequence ID" value="MBB3210590.1"/>
    <property type="molecule type" value="Genomic_DNA"/>
</dbReference>
<evidence type="ECO:0000313" key="4">
    <source>
        <dbReference type="Proteomes" id="UP000536179"/>
    </source>
</evidence>
<dbReference type="RefSeq" id="WP_184310012.1">
    <property type="nucleotide sequence ID" value="NZ_JACHXU010000044.1"/>
</dbReference>
<reference evidence="3 4" key="1">
    <citation type="submission" date="2020-08" db="EMBL/GenBank/DDBJ databases">
        <title>Genomic Encyclopedia of Type Strains, Phase III (KMG-III): the genomes of soil and plant-associated and newly described type strains.</title>
        <authorList>
            <person name="Whitman W."/>
        </authorList>
    </citation>
    <scope>NUCLEOTIDE SEQUENCE [LARGE SCALE GENOMIC DNA]</scope>
    <source>
        <strain evidence="3 4">CECT 8075</strain>
    </source>
</reference>
<evidence type="ECO:0000256" key="2">
    <source>
        <dbReference type="SAM" id="SignalP"/>
    </source>
</evidence>
<gene>
    <name evidence="3" type="ORF">FHS27_006438</name>
</gene>
<comment type="caution">
    <text evidence="3">The sequence shown here is derived from an EMBL/GenBank/DDBJ whole genome shotgun (WGS) entry which is preliminary data.</text>
</comment>
<keyword evidence="4" id="KW-1185">Reference proteome</keyword>
<evidence type="ECO:0000313" key="3">
    <source>
        <dbReference type="EMBL" id="MBB3210590.1"/>
    </source>
</evidence>
<name>A0A7W5E5I7_9BACT</name>
<protein>
    <submittedName>
        <fullName evidence="3">Uncharacterized protein</fullName>
    </submittedName>
</protein>
<keyword evidence="1" id="KW-1133">Transmembrane helix</keyword>
<evidence type="ECO:0000256" key="1">
    <source>
        <dbReference type="SAM" id="Phobius"/>
    </source>
</evidence>
<organism evidence="3 4">
    <name type="scientific">Aporhodopirellula rubra</name>
    <dbReference type="NCBI Taxonomy" id="980271"/>
    <lineage>
        <taxon>Bacteria</taxon>
        <taxon>Pseudomonadati</taxon>
        <taxon>Planctomycetota</taxon>
        <taxon>Planctomycetia</taxon>
        <taxon>Pirellulales</taxon>
        <taxon>Pirellulaceae</taxon>
        <taxon>Aporhodopirellula</taxon>
    </lineage>
</organism>
<dbReference type="AlphaFoldDB" id="A0A7W5E5I7"/>